<dbReference type="SMART" id="SM00895">
    <property type="entry name" value="FCD"/>
    <property type="match status" value="1"/>
</dbReference>
<dbReference type="Gene3D" id="1.20.120.530">
    <property type="entry name" value="GntR ligand-binding domain-like"/>
    <property type="match status" value="1"/>
</dbReference>
<dbReference type="InterPro" id="IPR036388">
    <property type="entry name" value="WH-like_DNA-bd_sf"/>
</dbReference>
<proteinExistence type="predicted"/>
<dbReference type="InterPro" id="IPR000524">
    <property type="entry name" value="Tscrpt_reg_HTH_GntR"/>
</dbReference>
<dbReference type="SMART" id="SM00345">
    <property type="entry name" value="HTH_GNTR"/>
    <property type="match status" value="1"/>
</dbReference>
<protein>
    <submittedName>
        <fullName evidence="5">Transcriptional regulator GntR family</fullName>
    </submittedName>
</protein>
<dbReference type="InterPro" id="IPR036390">
    <property type="entry name" value="WH_DNA-bd_sf"/>
</dbReference>
<dbReference type="PANTHER" id="PTHR43537:SF47">
    <property type="entry name" value="REGULATORY PROTEIN GNTR HTH"/>
    <property type="match status" value="1"/>
</dbReference>
<dbReference type="CDD" id="cd07377">
    <property type="entry name" value="WHTH_GntR"/>
    <property type="match status" value="1"/>
</dbReference>
<dbReference type="AlphaFoldDB" id="H0E637"/>
<keyword evidence="2" id="KW-0238">DNA-binding</keyword>
<name>H0E637_9ACTN</name>
<dbReference type="SUPFAM" id="SSF48008">
    <property type="entry name" value="GntR ligand-binding domain-like"/>
    <property type="match status" value="1"/>
</dbReference>
<dbReference type="Proteomes" id="UP000005143">
    <property type="component" value="Unassembled WGS sequence"/>
</dbReference>
<dbReference type="PROSITE" id="PS50949">
    <property type="entry name" value="HTH_GNTR"/>
    <property type="match status" value="1"/>
</dbReference>
<gene>
    <name evidence="5" type="ORF">PAI11_22870</name>
</gene>
<dbReference type="GO" id="GO:0003700">
    <property type="term" value="F:DNA-binding transcription factor activity"/>
    <property type="evidence" value="ECO:0007669"/>
    <property type="project" value="InterPro"/>
</dbReference>
<feature type="domain" description="HTH gntR-type" evidence="4">
    <location>
        <begin position="1"/>
        <end position="63"/>
    </location>
</feature>
<dbReference type="InterPro" id="IPR008920">
    <property type="entry name" value="TF_FadR/GntR_C"/>
</dbReference>
<evidence type="ECO:0000256" key="2">
    <source>
        <dbReference type="ARBA" id="ARBA00023125"/>
    </source>
</evidence>
<evidence type="ECO:0000256" key="1">
    <source>
        <dbReference type="ARBA" id="ARBA00023015"/>
    </source>
</evidence>
<keyword evidence="1" id="KW-0805">Transcription regulation</keyword>
<accession>H0E637</accession>
<evidence type="ECO:0000313" key="6">
    <source>
        <dbReference type="Proteomes" id="UP000005143"/>
    </source>
</evidence>
<dbReference type="PATRIC" id="fig|1097667.3.peg.2268"/>
<evidence type="ECO:0000256" key="3">
    <source>
        <dbReference type="ARBA" id="ARBA00023163"/>
    </source>
</evidence>
<dbReference type="Gene3D" id="1.10.10.10">
    <property type="entry name" value="Winged helix-like DNA-binding domain superfamily/Winged helix DNA-binding domain"/>
    <property type="match status" value="1"/>
</dbReference>
<dbReference type="SUPFAM" id="SSF46785">
    <property type="entry name" value="Winged helix' DNA-binding domain"/>
    <property type="match status" value="1"/>
</dbReference>
<keyword evidence="3" id="KW-0804">Transcription</keyword>
<comment type="caution">
    <text evidence="5">The sequence shown here is derived from an EMBL/GenBank/DDBJ whole genome shotgun (WGS) entry which is preliminary data.</text>
</comment>
<sequence>MIEQLEGLIGSGEWPVGWRIPPEPELVRELGVGRNTVREAVRALVHAGLLEARQGDGTYVRATSDLNAALQRCVARTSVLEAFEVRGSLERDAARLAALRRDDDDMAAIDRALEERSVARRGGDLTAFVTADVRLHQAVVAATHNALLVELYDHLTETMIATIGAVERAGVEDGLLSRAHSDLVSAIRRRSPGAAERAVERLLRAAREQYESGAAADPA</sequence>
<evidence type="ECO:0000259" key="4">
    <source>
        <dbReference type="PROSITE" id="PS50949"/>
    </source>
</evidence>
<dbReference type="InterPro" id="IPR011711">
    <property type="entry name" value="GntR_C"/>
</dbReference>
<reference evidence="5 6" key="1">
    <citation type="journal article" date="2013" name="Biodegradation">
        <title>Quantitative proteomic analysis of ibuprofen-degrading Patulibacter sp. strain I11.</title>
        <authorList>
            <person name="Almeida B."/>
            <person name="Kjeldal H."/>
            <person name="Lolas I."/>
            <person name="Knudsen A.D."/>
            <person name="Carvalho G."/>
            <person name="Nielsen K.L."/>
            <person name="Barreto Crespo M.T."/>
            <person name="Stensballe A."/>
            <person name="Nielsen J.L."/>
        </authorList>
    </citation>
    <scope>NUCLEOTIDE SEQUENCE [LARGE SCALE GENOMIC DNA]</scope>
    <source>
        <strain evidence="5 6">I11</strain>
    </source>
</reference>
<organism evidence="5 6">
    <name type="scientific">Patulibacter medicamentivorans</name>
    <dbReference type="NCBI Taxonomy" id="1097667"/>
    <lineage>
        <taxon>Bacteria</taxon>
        <taxon>Bacillati</taxon>
        <taxon>Actinomycetota</taxon>
        <taxon>Thermoleophilia</taxon>
        <taxon>Solirubrobacterales</taxon>
        <taxon>Patulibacteraceae</taxon>
        <taxon>Patulibacter</taxon>
    </lineage>
</organism>
<evidence type="ECO:0000313" key="5">
    <source>
        <dbReference type="EMBL" id="EHN10866.1"/>
    </source>
</evidence>
<dbReference type="EMBL" id="AGUD01000199">
    <property type="protein sequence ID" value="EHN10866.1"/>
    <property type="molecule type" value="Genomic_DNA"/>
</dbReference>
<keyword evidence="6" id="KW-1185">Reference proteome</keyword>
<dbReference type="Pfam" id="PF07729">
    <property type="entry name" value="FCD"/>
    <property type="match status" value="1"/>
</dbReference>
<dbReference type="PRINTS" id="PR00035">
    <property type="entry name" value="HTHGNTR"/>
</dbReference>
<dbReference type="Pfam" id="PF00392">
    <property type="entry name" value="GntR"/>
    <property type="match status" value="1"/>
</dbReference>
<dbReference type="GO" id="GO:0003677">
    <property type="term" value="F:DNA binding"/>
    <property type="evidence" value="ECO:0007669"/>
    <property type="project" value="UniProtKB-KW"/>
</dbReference>
<dbReference type="PANTHER" id="PTHR43537">
    <property type="entry name" value="TRANSCRIPTIONAL REGULATOR, GNTR FAMILY"/>
    <property type="match status" value="1"/>
</dbReference>